<accession>A0A397SH51</accession>
<dbReference type="OrthoDB" id="2427374at2759"/>
<dbReference type="EMBL" id="QKYT01000743">
    <property type="protein sequence ID" value="RIA81784.1"/>
    <property type="molecule type" value="Genomic_DNA"/>
</dbReference>
<organism evidence="1 2">
    <name type="scientific">Glomus cerebriforme</name>
    <dbReference type="NCBI Taxonomy" id="658196"/>
    <lineage>
        <taxon>Eukaryota</taxon>
        <taxon>Fungi</taxon>
        <taxon>Fungi incertae sedis</taxon>
        <taxon>Mucoromycota</taxon>
        <taxon>Glomeromycotina</taxon>
        <taxon>Glomeromycetes</taxon>
        <taxon>Glomerales</taxon>
        <taxon>Glomeraceae</taxon>
        <taxon>Glomus</taxon>
    </lineage>
</organism>
<name>A0A397SH51_9GLOM</name>
<sequence>MNRNSCLDDIFKLQSNSLETIFTEQEPDLYSERNFSIYINYSNSNINTDTTDTNKNVVIYIKIKDYIDKEIIPPESTKTKVNVKDEDNKLDFDTFDICSQYKKKGECKCSELSSDVIHSDYNFLFCLQYKIIYCDGTFSIERPHPKFLCKHPIKRKDHNKKICGFYISNILMIEDLSKIEDKFNEYIFAI</sequence>
<reference evidence="1 2" key="1">
    <citation type="submission" date="2018-06" db="EMBL/GenBank/DDBJ databases">
        <title>Comparative genomics reveals the genomic features of Rhizophagus irregularis, R. cerebriforme, R. diaphanum and Gigaspora rosea, and their symbiotic lifestyle signature.</title>
        <authorList>
            <person name="Morin E."/>
            <person name="San Clemente H."/>
            <person name="Chen E.C.H."/>
            <person name="De La Providencia I."/>
            <person name="Hainaut M."/>
            <person name="Kuo A."/>
            <person name="Kohler A."/>
            <person name="Murat C."/>
            <person name="Tang N."/>
            <person name="Roy S."/>
            <person name="Loubradou J."/>
            <person name="Henrissat B."/>
            <person name="Grigoriev I.V."/>
            <person name="Corradi N."/>
            <person name="Roux C."/>
            <person name="Martin F.M."/>
        </authorList>
    </citation>
    <scope>NUCLEOTIDE SEQUENCE [LARGE SCALE GENOMIC DNA]</scope>
    <source>
        <strain evidence="1 2">DAOM 227022</strain>
    </source>
</reference>
<comment type="caution">
    <text evidence="1">The sequence shown here is derived from an EMBL/GenBank/DDBJ whole genome shotgun (WGS) entry which is preliminary data.</text>
</comment>
<protein>
    <submittedName>
        <fullName evidence="1">Uncharacterized protein</fullName>
    </submittedName>
</protein>
<evidence type="ECO:0000313" key="1">
    <source>
        <dbReference type="EMBL" id="RIA81784.1"/>
    </source>
</evidence>
<evidence type="ECO:0000313" key="2">
    <source>
        <dbReference type="Proteomes" id="UP000265703"/>
    </source>
</evidence>
<gene>
    <name evidence="1" type="ORF">C1645_836392</name>
</gene>
<dbReference type="AlphaFoldDB" id="A0A397SH51"/>
<dbReference type="Proteomes" id="UP000265703">
    <property type="component" value="Unassembled WGS sequence"/>
</dbReference>
<keyword evidence="2" id="KW-1185">Reference proteome</keyword>
<proteinExistence type="predicted"/>